<evidence type="ECO:0000313" key="3">
    <source>
        <dbReference type="Proteomes" id="UP000831390"/>
    </source>
</evidence>
<keyword evidence="3" id="KW-1185">Reference proteome</keyword>
<dbReference type="EMBL" id="CP094535">
    <property type="protein sequence ID" value="UOE36459.1"/>
    <property type="molecule type" value="Genomic_DNA"/>
</dbReference>
<feature type="region of interest" description="Disordered" evidence="1">
    <location>
        <begin position="219"/>
        <end position="243"/>
    </location>
</feature>
<evidence type="ECO:0000313" key="2">
    <source>
        <dbReference type="EMBL" id="UOE36459.1"/>
    </source>
</evidence>
<name>A0ABY4BC40_9BACT</name>
<geneLocation type="plasmid" evidence="2 3">
    <name>unnamed1</name>
</geneLocation>
<gene>
    <name evidence="2" type="ORF">MTP16_23515</name>
</gene>
<evidence type="ECO:0008006" key="4">
    <source>
        <dbReference type="Google" id="ProtNLM"/>
    </source>
</evidence>
<accession>A0ABY4BC40</accession>
<dbReference type="Proteomes" id="UP000831390">
    <property type="component" value="Plasmid unnamed1"/>
</dbReference>
<dbReference type="RefSeq" id="WP_243520346.1">
    <property type="nucleotide sequence ID" value="NZ_CP094535.1"/>
</dbReference>
<keyword evidence="2" id="KW-0614">Plasmid</keyword>
<protein>
    <recommendedName>
        <fullName evidence="4">XRE family transcriptional regulator</fullName>
    </recommendedName>
</protein>
<proteinExistence type="predicted"/>
<reference evidence="2 3" key="1">
    <citation type="submission" date="2022-03" db="EMBL/GenBank/DDBJ databases">
        <title>Hymenobactersp. isolated from the air.</title>
        <authorList>
            <person name="Won M."/>
            <person name="Kwon S.-W."/>
        </authorList>
    </citation>
    <scope>NUCLEOTIDE SEQUENCE [LARGE SCALE GENOMIC DNA]</scope>
    <source>
        <strain evidence="2 3">KACC 22596</strain>
        <plasmid evidence="2 3">unnamed1</plasmid>
    </source>
</reference>
<sequence>MASILLGERLTQLRTTLAKESLLPAFYTRASVANAAGVSADALARLEKEGGGTATTLAAVLRHYQHKGVNLAWVLEPDNTEVPLYGFRDIFQDDPLPRAQKPLAALHRLLHPVMTELDAGQTLTPHAVRALLTQVGHGIRHALEYLLPRRGLLQGKADWRTYQRLLPPVPAQSAGWRPAAMFAVPSHYYEAGESLPRCGDVASYLAHDPGRKKVAGRDKCRACQRRGSEAPSSVARRTAENAP</sequence>
<evidence type="ECO:0000256" key="1">
    <source>
        <dbReference type="SAM" id="MobiDB-lite"/>
    </source>
</evidence>
<organism evidence="2 3">
    <name type="scientific">Hymenobacter monticola</name>
    <dbReference type="NCBI Taxonomy" id="1705399"/>
    <lineage>
        <taxon>Bacteria</taxon>
        <taxon>Pseudomonadati</taxon>
        <taxon>Bacteroidota</taxon>
        <taxon>Cytophagia</taxon>
        <taxon>Cytophagales</taxon>
        <taxon>Hymenobacteraceae</taxon>
        <taxon>Hymenobacter</taxon>
    </lineage>
</organism>